<dbReference type="FunFam" id="3.30.2010.30:FF:000002">
    <property type="entry name" value="Putative aminopeptidase N"/>
    <property type="match status" value="1"/>
</dbReference>
<protein>
    <recommendedName>
        <fullName evidence="5 12">Aminopeptidase N</fullName>
        <ecNumber evidence="4 12">3.4.11.2</ecNumber>
    </recommendedName>
</protein>
<dbReference type="InterPro" id="IPR045357">
    <property type="entry name" value="Aminopeptidase_N-like_N"/>
</dbReference>
<dbReference type="InterPro" id="IPR012779">
    <property type="entry name" value="Peptidase_M1_pepN"/>
</dbReference>
<dbReference type="Gene3D" id="1.10.390.10">
    <property type="entry name" value="Neutral Protease Domain 2"/>
    <property type="match status" value="1"/>
</dbReference>
<evidence type="ECO:0000256" key="2">
    <source>
        <dbReference type="ARBA" id="ARBA00001947"/>
    </source>
</evidence>
<evidence type="ECO:0000313" key="17">
    <source>
        <dbReference type="EMBL" id="PLC55041.1"/>
    </source>
</evidence>
<dbReference type="GO" id="GO:0008237">
    <property type="term" value="F:metallopeptidase activity"/>
    <property type="evidence" value="ECO:0007669"/>
    <property type="project" value="UniProtKB-UniRule"/>
</dbReference>
<evidence type="ECO:0000256" key="5">
    <source>
        <dbReference type="ARBA" id="ARBA00015611"/>
    </source>
</evidence>
<name>A0A2N4UJ50_9BURK</name>
<evidence type="ECO:0000256" key="8">
    <source>
        <dbReference type="ARBA" id="ARBA00022723"/>
    </source>
</evidence>
<evidence type="ECO:0000256" key="3">
    <source>
        <dbReference type="ARBA" id="ARBA00010136"/>
    </source>
</evidence>
<evidence type="ECO:0000313" key="18">
    <source>
        <dbReference type="Proteomes" id="UP000234328"/>
    </source>
</evidence>
<evidence type="ECO:0000256" key="9">
    <source>
        <dbReference type="ARBA" id="ARBA00022801"/>
    </source>
</evidence>
<feature type="domain" description="Peptidase M1 membrane alanine aminopeptidase" evidence="13">
    <location>
        <begin position="228"/>
        <end position="443"/>
    </location>
</feature>
<dbReference type="OrthoDB" id="100605at2"/>
<dbReference type="InterPro" id="IPR035414">
    <property type="entry name" value="Peptidase_M1_pepN_Ig-like"/>
</dbReference>
<keyword evidence="18" id="KW-1185">Reference proteome</keyword>
<dbReference type="Gene3D" id="3.30.2010.30">
    <property type="match status" value="1"/>
</dbReference>
<keyword evidence="11" id="KW-0482">Metalloprotease</keyword>
<dbReference type="PANTHER" id="PTHR46322">
    <property type="entry name" value="PUROMYCIN-SENSITIVE AMINOPEPTIDASE"/>
    <property type="match status" value="1"/>
</dbReference>
<comment type="catalytic activity">
    <reaction evidence="1">
        <text>Release of an N-terminal amino acid, Xaa-|-Yaa- from a peptide, amide or arylamide. Xaa is preferably Ala, but may be most amino acids including Pro (slow action). When a terminal hydrophobic residue is followed by a prolyl residue, the two may be released as an intact Xaa-Pro dipeptide.</text>
        <dbReference type="EC" id="3.4.11.2"/>
    </reaction>
</comment>
<evidence type="ECO:0000256" key="7">
    <source>
        <dbReference type="ARBA" id="ARBA00022670"/>
    </source>
</evidence>
<organism evidence="17 18">
    <name type="scientific">Pollutimonas nitritireducens</name>
    <dbReference type="NCBI Taxonomy" id="2045209"/>
    <lineage>
        <taxon>Bacteria</taxon>
        <taxon>Pseudomonadati</taxon>
        <taxon>Pseudomonadota</taxon>
        <taxon>Betaproteobacteria</taxon>
        <taxon>Burkholderiales</taxon>
        <taxon>Alcaligenaceae</taxon>
        <taxon>Pollutimonas</taxon>
    </lineage>
</organism>
<dbReference type="PANTHER" id="PTHR46322:SF1">
    <property type="entry name" value="PUROMYCIN-SENSITIVE AMINOPEPTIDASE"/>
    <property type="match status" value="1"/>
</dbReference>
<evidence type="ECO:0000259" key="13">
    <source>
        <dbReference type="Pfam" id="PF01433"/>
    </source>
</evidence>
<sequence length="902" mass="102164">MRTDTIPTISRHDYQPYPYRLPHVALEFDLDPLQTRVSSRLEFERVGNVNEPLLLNGQDLVLESVMLDGQTLAPQAYRLQDETLTLFPTKASFTLQITSLCKPADNSSLMGLYVSGDKLFTQCEAEGFRRITWFPDRPDVMSRYRVTLRADRMHYPLLLSNGNLLESVDLPDGRHQAVWEDPHPKPSYLFALVAGDFACREQTVKTHGKRDALLQIYSDRGSEPKTQWALDCLIRSLQWDEQRFGLELDLDRFMVVAARDFNMGAMENKGLNIFNSAYVLADKDSATDAAYRAIEAVIGHEYFHNWTGNRVTCRDWFQLSLKEGLTVFRDQEFSADMLAHDLSGAEAASARAVKRIDDVSTLRIAQFPEDAGPMAHPIRPESYQEIGNFYTATVYEKGAEVIRMQHTILGETGFRAGIDEYFRRHDGAAVTCDDFVSAMESVYVQRNPGKNLDVFRRWYSQAGTPRVKVDLAYDAEAHTCSITLAQHNEAVGIERLQSPVLPKPPLHIPFALGLLDQQGKPLPLEHDGKAAETVLLELTEERQTWVFENIAHKPIPSLLRNFSAPVIVDIERQESELILLAQHDTDPFARWEAVQELATRQLLCLTRSISDERQSDIASGLTETWKRLLHDPNLSAAYKTRILSQPTEKELLEKTSPMDPAAVVKAGKHMREQLGRALAPDWLDIYRATSGNDDAYRPDPLSSGRRSLHNLCLHYLMAAGHPDAQPLAVAQYYDATNMTDRMGGLSALVHFSDSPQRQEALNHFYEQWQQDPLVIDKWFALQASAPGATVETIKSLMLHPAFSLRNPNRARSLIFQFCMNSLQGVHTPEGYAFWADQVIALDQLNPEIAARLARAFDNWARYTARNREAIRAALQRIQQHPTLSRNVSEIVSKALKIQQEQK</sequence>
<accession>A0A2N4UJ50</accession>
<dbReference type="GO" id="GO:0006508">
    <property type="term" value="P:proteolysis"/>
    <property type="evidence" value="ECO:0007669"/>
    <property type="project" value="UniProtKB-UniRule"/>
</dbReference>
<dbReference type="Gene3D" id="2.60.40.1840">
    <property type="match status" value="1"/>
</dbReference>
<dbReference type="InterPro" id="IPR027268">
    <property type="entry name" value="Peptidase_M4/M1_CTD_sf"/>
</dbReference>
<dbReference type="Pfam" id="PF17432">
    <property type="entry name" value="DUF3458_C"/>
    <property type="match status" value="1"/>
</dbReference>
<feature type="domain" description="Peptidase M1 alanyl aminopeptidase C-terminal" evidence="15">
    <location>
        <begin position="575"/>
        <end position="896"/>
    </location>
</feature>
<dbReference type="InterPro" id="IPR024601">
    <property type="entry name" value="Peptidase_M1_pepN_C"/>
</dbReference>
<dbReference type="SUPFAM" id="SSF63737">
    <property type="entry name" value="Leukotriene A4 hydrolase N-terminal domain"/>
    <property type="match status" value="1"/>
</dbReference>
<keyword evidence="6 17" id="KW-0031">Aminopeptidase</keyword>
<evidence type="ECO:0000259" key="14">
    <source>
        <dbReference type="Pfam" id="PF11940"/>
    </source>
</evidence>
<dbReference type="Gene3D" id="2.60.40.1730">
    <property type="entry name" value="tricorn interacting facor f3 domain"/>
    <property type="match status" value="1"/>
</dbReference>
<dbReference type="GO" id="GO:0008270">
    <property type="term" value="F:zinc ion binding"/>
    <property type="evidence" value="ECO:0007669"/>
    <property type="project" value="InterPro"/>
</dbReference>
<dbReference type="InterPro" id="IPR001930">
    <property type="entry name" value="Peptidase_M1"/>
</dbReference>
<dbReference type="InterPro" id="IPR042097">
    <property type="entry name" value="Aminopeptidase_N-like_N_sf"/>
</dbReference>
<dbReference type="GO" id="GO:0016285">
    <property type="term" value="F:alanyl aminopeptidase activity"/>
    <property type="evidence" value="ECO:0007669"/>
    <property type="project" value="UniProtKB-EC"/>
</dbReference>
<evidence type="ECO:0000256" key="4">
    <source>
        <dbReference type="ARBA" id="ARBA00012564"/>
    </source>
</evidence>
<dbReference type="Pfam" id="PF17900">
    <property type="entry name" value="Peptidase_M1_N"/>
    <property type="match status" value="1"/>
</dbReference>
<dbReference type="NCBIfam" id="TIGR02414">
    <property type="entry name" value="pepN_proteo"/>
    <property type="match status" value="1"/>
</dbReference>
<comment type="cofactor">
    <cofactor evidence="2">
        <name>Zn(2+)</name>
        <dbReference type="ChEBI" id="CHEBI:29105"/>
    </cofactor>
</comment>
<keyword evidence="8" id="KW-0479">Metal-binding</keyword>
<dbReference type="Pfam" id="PF11940">
    <property type="entry name" value="DUF3458"/>
    <property type="match status" value="1"/>
</dbReference>
<reference evidence="17 18" key="1">
    <citation type="submission" date="2017-10" db="EMBL/GenBank/DDBJ databases">
        <title>Two draft genome sequences of Pusillimonas sp. strains isolated from a nitrate- and radionuclide-contaminated groundwater in Russia.</title>
        <authorList>
            <person name="Grouzdev D.S."/>
            <person name="Tourova T.P."/>
            <person name="Goeva M.A."/>
            <person name="Babich T.L."/>
            <person name="Sokolova D.S."/>
            <person name="Abdullin R."/>
            <person name="Poltaraus A.B."/>
            <person name="Toshchakov S.V."/>
            <person name="Nazina T.N."/>
        </authorList>
    </citation>
    <scope>NUCLEOTIDE SEQUENCE [LARGE SCALE GENOMIC DNA]</scope>
    <source>
        <strain evidence="17 18">JR1/69-2-13</strain>
    </source>
</reference>
<gene>
    <name evidence="17" type="ORF">CR155_06220</name>
</gene>
<dbReference type="InterPro" id="IPR038438">
    <property type="entry name" value="PepN_Ig-like_sf"/>
</dbReference>
<feature type="domain" description="Peptidase M1 alanyl aminopeptidase Ig-like fold" evidence="14">
    <location>
        <begin position="463"/>
        <end position="569"/>
    </location>
</feature>
<dbReference type="PRINTS" id="PR00756">
    <property type="entry name" value="ALADIPTASE"/>
</dbReference>
<dbReference type="EMBL" id="PDNV01000003">
    <property type="protein sequence ID" value="PLC55041.1"/>
    <property type="molecule type" value="Genomic_DNA"/>
</dbReference>
<keyword evidence="7" id="KW-0645">Protease</keyword>
<evidence type="ECO:0000256" key="10">
    <source>
        <dbReference type="ARBA" id="ARBA00022833"/>
    </source>
</evidence>
<dbReference type="RefSeq" id="WP_102069117.1">
    <property type="nucleotide sequence ID" value="NZ_PDNV01000003.1"/>
</dbReference>
<evidence type="ECO:0000256" key="12">
    <source>
        <dbReference type="NCBIfam" id="TIGR02414"/>
    </source>
</evidence>
<dbReference type="EC" id="3.4.11.2" evidence="4 12"/>
<evidence type="ECO:0000259" key="15">
    <source>
        <dbReference type="Pfam" id="PF17432"/>
    </source>
</evidence>
<dbReference type="InterPro" id="IPR014782">
    <property type="entry name" value="Peptidase_M1_dom"/>
</dbReference>
<dbReference type="InterPro" id="IPR037144">
    <property type="entry name" value="Peptidase_M1_pepN_C_sf"/>
</dbReference>
<comment type="caution">
    <text evidence="17">The sequence shown here is derived from an EMBL/GenBank/DDBJ whole genome shotgun (WGS) entry which is preliminary data.</text>
</comment>
<dbReference type="Proteomes" id="UP000234328">
    <property type="component" value="Unassembled WGS sequence"/>
</dbReference>
<dbReference type="AlphaFoldDB" id="A0A2N4UJ50"/>
<evidence type="ECO:0000256" key="11">
    <source>
        <dbReference type="ARBA" id="ARBA00023049"/>
    </source>
</evidence>
<proteinExistence type="inferred from homology"/>
<dbReference type="Pfam" id="PF01433">
    <property type="entry name" value="Peptidase_M1"/>
    <property type="match status" value="1"/>
</dbReference>
<dbReference type="CDD" id="cd09600">
    <property type="entry name" value="M1_APN"/>
    <property type="match status" value="1"/>
</dbReference>
<dbReference type="FunFam" id="2.60.40.1840:FF:000001">
    <property type="entry name" value="Aminopeptidase N"/>
    <property type="match status" value="1"/>
</dbReference>
<comment type="similarity">
    <text evidence="3">Belongs to the peptidase M1 family.</text>
</comment>
<keyword evidence="9" id="KW-0378">Hydrolase</keyword>
<evidence type="ECO:0000256" key="1">
    <source>
        <dbReference type="ARBA" id="ARBA00000098"/>
    </source>
</evidence>
<dbReference type="Gene3D" id="1.25.50.10">
    <property type="entry name" value="Peptidase M1, alanyl aminopeptidase, C-terminal domain"/>
    <property type="match status" value="1"/>
</dbReference>
<evidence type="ECO:0000259" key="16">
    <source>
        <dbReference type="Pfam" id="PF17900"/>
    </source>
</evidence>
<feature type="domain" description="Aminopeptidase N-like N-terminal" evidence="16">
    <location>
        <begin position="33"/>
        <end position="189"/>
    </location>
</feature>
<keyword evidence="10" id="KW-0862">Zinc</keyword>
<dbReference type="SUPFAM" id="SSF55486">
    <property type="entry name" value="Metalloproteases ('zincins'), catalytic domain"/>
    <property type="match status" value="1"/>
</dbReference>
<evidence type="ECO:0000256" key="6">
    <source>
        <dbReference type="ARBA" id="ARBA00022438"/>
    </source>
</evidence>